<sequence>MTRYIYKKYQPKISTGKIIREILERKNSSDYYPNTNNSYIILLRNHVYYKKMFDGSGYFDISKILSFDGSEAVRIYRNLGHEIRNKILGIPAVVDNNYFIFCPYCGVNPMSKSATIDHFVPQSVLAQLSAESLNLIPSCWPCNTKKRANWSSSSGIVGFHPYLEDFPDGSIILFFDFSKVHISSTKILYPKIVLKAVPMQNILIQKRTRFIINQFDLSRRYSETLVLKMYDLITLIRKMRHEGKNNSQIILKIYHYSKRQIQDDIDGYQTLLYPEFLFYSSLSRNFAEAYKFVMNY</sequence>
<gene>
    <name evidence="2" type="ORF">GCM10023352_09530</name>
</gene>
<proteinExistence type="predicted"/>
<dbReference type="Pfam" id="PF01844">
    <property type="entry name" value="HNH"/>
    <property type="match status" value="1"/>
</dbReference>
<dbReference type="RefSeq" id="WP_345445189.1">
    <property type="nucleotide sequence ID" value="NZ_BAABKP010000001.1"/>
</dbReference>
<dbReference type="Gene3D" id="1.10.30.50">
    <property type="match status" value="1"/>
</dbReference>
<evidence type="ECO:0000313" key="2">
    <source>
        <dbReference type="EMBL" id="GAA4793056.1"/>
    </source>
</evidence>
<dbReference type="CDD" id="cd00085">
    <property type="entry name" value="HNHc"/>
    <property type="match status" value="1"/>
</dbReference>
<dbReference type="EMBL" id="BAABKP010000001">
    <property type="protein sequence ID" value="GAA4793056.1"/>
    <property type="molecule type" value="Genomic_DNA"/>
</dbReference>
<reference evidence="3" key="1">
    <citation type="journal article" date="2019" name="Int. J. Syst. Evol. Microbiol.">
        <title>The Global Catalogue of Microorganisms (GCM) 10K type strain sequencing project: providing services to taxonomists for standard genome sequencing and annotation.</title>
        <authorList>
            <consortium name="The Broad Institute Genomics Platform"/>
            <consortium name="The Broad Institute Genome Sequencing Center for Infectious Disease"/>
            <person name="Wu L."/>
            <person name="Ma J."/>
        </authorList>
    </citation>
    <scope>NUCLEOTIDE SEQUENCE [LARGE SCALE GENOMIC DNA]</scope>
    <source>
        <strain evidence="3">JCM 18541</strain>
    </source>
</reference>
<organism evidence="2 3">
    <name type="scientific">Rothia endophytica</name>
    <dbReference type="NCBI Taxonomy" id="1324766"/>
    <lineage>
        <taxon>Bacteria</taxon>
        <taxon>Bacillati</taxon>
        <taxon>Actinomycetota</taxon>
        <taxon>Actinomycetes</taxon>
        <taxon>Micrococcales</taxon>
        <taxon>Micrococcaceae</taxon>
        <taxon>Rothia</taxon>
    </lineage>
</organism>
<evidence type="ECO:0000259" key="1">
    <source>
        <dbReference type="Pfam" id="PF01844"/>
    </source>
</evidence>
<keyword evidence="3" id="KW-1185">Reference proteome</keyword>
<comment type="caution">
    <text evidence="2">The sequence shown here is derived from an EMBL/GenBank/DDBJ whole genome shotgun (WGS) entry which is preliminary data.</text>
</comment>
<dbReference type="InterPro" id="IPR003615">
    <property type="entry name" value="HNH_nuc"/>
</dbReference>
<dbReference type="Proteomes" id="UP001500187">
    <property type="component" value="Unassembled WGS sequence"/>
</dbReference>
<name>A0ABP9BAZ6_9MICC</name>
<accession>A0ABP9BAZ6</accession>
<evidence type="ECO:0000313" key="3">
    <source>
        <dbReference type="Proteomes" id="UP001500187"/>
    </source>
</evidence>
<dbReference type="InterPro" id="IPR002711">
    <property type="entry name" value="HNH"/>
</dbReference>
<protein>
    <recommendedName>
        <fullName evidence="1">HNH domain-containing protein</fullName>
    </recommendedName>
</protein>
<feature type="domain" description="HNH" evidence="1">
    <location>
        <begin position="102"/>
        <end position="147"/>
    </location>
</feature>